<evidence type="ECO:0000256" key="1">
    <source>
        <dbReference type="SAM" id="Phobius"/>
    </source>
</evidence>
<organism evidence="2 3">
    <name type="scientific">Splendidivirga corallicola</name>
    <dbReference type="NCBI Taxonomy" id="3051826"/>
    <lineage>
        <taxon>Bacteria</taxon>
        <taxon>Pseudomonadati</taxon>
        <taxon>Bacteroidota</taxon>
        <taxon>Cytophagia</taxon>
        <taxon>Cytophagales</taxon>
        <taxon>Splendidivirgaceae</taxon>
        <taxon>Splendidivirga</taxon>
    </lineage>
</organism>
<evidence type="ECO:0000313" key="2">
    <source>
        <dbReference type="EMBL" id="MDN5202336.1"/>
    </source>
</evidence>
<sequence>MKFNNKLLHWRLCIIAVLLIALLTFTPLVTPLGIYEPMLLGLPYTLWVGICVAALLVFITYLGTKVHPGNTKKKEEDYD</sequence>
<comment type="caution">
    <text evidence="2">The sequence shown here is derived from an EMBL/GenBank/DDBJ whole genome shotgun (WGS) entry which is preliminary data.</text>
</comment>
<evidence type="ECO:0000313" key="3">
    <source>
        <dbReference type="Proteomes" id="UP001172082"/>
    </source>
</evidence>
<evidence type="ECO:0008006" key="4">
    <source>
        <dbReference type="Google" id="ProtNLM"/>
    </source>
</evidence>
<keyword evidence="1" id="KW-0472">Membrane</keyword>
<accession>A0ABT8KNN7</accession>
<keyword evidence="3" id="KW-1185">Reference proteome</keyword>
<feature type="transmembrane region" description="Helical" evidence="1">
    <location>
        <begin position="46"/>
        <end position="64"/>
    </location>
</feature>
<dbReference type="EMBL" id="JAUJEA010000004">
    <property type="protein sequence ID" value="MDN5202336.1"/>
    <property type="molecule type" value="Genomic_DNA"/>
</dbReference>
<reference evidence="2" key="1">
    <citation type="submission" date="2023-06" db="EMBL/GenBank/DDBJ databases">
        <title>Genomic of Parafulvivirga corallium.</title>
        <authorList>
            <person name="Wang G."/>
        </authorList>
    </citation>
    <scope>NUCLEOTIDE SEQUENCE</scope>
    <source>
        <strain evidence="2">BMA10</strain>
    </source>
</reference>
<keyword evidence="1" id="KW-0812">Transmembrane</keyword>
<proteinExistence type="predicted"/>
<gene>
    <name evidence="2" type="ORF">QQ008_13200</name>
</gene>
<keyword evidence="1" id="KW-1133">Transmembrane helix</keyword>
<dbReference type="RefSeq" id="WP_346752361.1">
    <property type="nucleotide sequence ID" value="NZ_JAUJEA010000004.1"/>
</dbReference>
<dbReference type="Proteomes" id="UP001172082">
    <property type="component" value="Unassembled WGS sequence"/>
</dbReference>
<feature type="transmembrane region" description="Helical" evidence="1">
    <location>
        <begin position="12"/>
        <end position="34"/>
    </location>
</feature>
<protein>
    <recommendedName>
        <fullName evidence="4">DUF3311 domain-containing protein</fullName>
    </recommendedName>
</protein>
<name>A0ABT8KNN7_9BACT</name>